<evidence type="ECO:0000313" key="3">
    <source>
        <dbReference type="Proteomes" id="UP000789595"/>
    </source>
</evidence>
<dbReference type="AlphaFoldDB" id="A0A8J2S4G7"/>
<protein>
    <submittedName>
        <fullName evidence="2">Uncharacterized protein</fullName>
    </submittedName>
</protein>
<gene>
    <name evidence="2" type="ORF">PECAL_1P09420</name>
</gene>
<dbReference type="PANTHER" id="PTHR31152:SF1">
    <property type="entry name" value="PLAC8 FAMILY PROTEIN"/>
    <property type="match status" value="1"/>
</dbReference>
<reference evidence="2" key="1">
    <citation type="submission" date="2021-11" db="EMBL/GenBank/DDBJ databases">
        <authorList>
            <consortium name="Genoscope - CEA"/>
            <person name="William W."/>
        </authorList>
    </citation>
    <scope>NUCLEOTIDE SEQUENCE</scope>
</reference>
<organism evidence="2 3">
    <name type="scientific">Pelagomonas calceolata</name>
    <dbReference type="NCBI Taxonomy" id="35677"/>
    <lineage>
        <taxon>Eukaryota</taxon>
        <taxon>Sar</taxon>
        <taxon>Stramenopiles</taxon>
        <taxon>Ochrophyta</taxon>
        <taxon>Pelagophyceae</taxon>
        <taxon>Pelagomonadales</taxon>
        <taxon>Pelagomonadaceae</taxon>
        <taxon>Pelagomonas</taxon>
    </lineage>
</organism>
<name>A0A8J2S4G7_9STRA</name>
<evidence type="ECO:0000313" key="2">
    <source>
        <dbReference type="EMBL" id="CAH0364572.1"/>
    </source>
</evidence>
<feature type="region of interest" description="Disordered" evidence="1">
    <location>
        <begin position="217"/>
        <end position="237"/>
    </location>
</feature>
<dbReference type="PANTHER" id="PTHR31152">
    <property type="entry name" value="PLAC8 FAMILY PROTEIN"/>
    <property type="match status" value="1"/>
</dbReference>
<dbReference type="Proteomes" id="UP000789595">
    <property type="component" value="Unassembled WGS sequence"/>
</dbReference>
<evidence type="ECO:0000256" key="1">
    <source>
        <dbReference type="SAM" id="MobiDB-lite"/>
    </source>
</evidence>
<comment type="caution">
    <text evidence="2">The sequence shown here is derived from an EMBL/GenBank/DDBJ whole genome shotgun (WGS) entry which is preliminary data.</text>
</comment>
<accession>A0A8J2S4G7</accession>
<keyword evidence="3" id="KW-1185">Reference proteome</keyword>
<dbReference type="EMBL" id="CAKKNE010000001">
    <property type="protein sequence ID" value="CAH0364572.1"/>
    <property type="molecule type" value="Genomic_DNA"/>
</dbReference>
<proteinExistence type="predicted"/>
<sequence>MCLCFFDDGPVEGDRTAGRANMFKVGMKDAPCKDPLHCLLGCPLGCICVGNCYMRHKVLEGNMDAYLCCQGYYDKACWKAGSVGDQGNPCCLACEGCCCASCALSATRMYVMDKFNLASDPCDRRIIRFNNFMQLLACVCNILACFIPELRDAAQCIQCIADLVFYTTAGCMFAQINYEWNERKKEGTLGGGGSVTAQPVQATYAPPVAQGTVVASGGKNDPPPAYGGPVAAEMARA</sequence>
<dbReference type="OrthoDB" id="998115at2759"/>